<keyword evidence="5 8" id="KW-1133">Transmembrane helix</keyword>
<dbReference type="GO" id="GO:0005886">
    <property type="term" value="C:plasma membrane"/>
    <property type="evidence" value="ECO:0007669"/>
    <property type="project" value="UniProtKB-SubCell"/>
</dbReference>
<feature type="transmembrane region" description="Helical" evidence="8">
    <location>
        <begin position="125"/>
        <end position="144"/>
    </location>
</feature>
<reference evidence="9 10" key="1">
    <citation type="submission" date="2020-08" db="EMBL/GenBank/DDBJ databases">
        <title>Genomic Encyclopedia of Type Strains, Phase IV (KMG-V): Genome sequencing to study the core and pangenomes of soil and plant-associated prokaryotes.</title>
        <authorList>
            <person name="Whitman W."/>
        </authorList>
    </citation>
    <scope>NUCLEOTIDE SEQUENCE [LARGE SCALE GENOMIC DNA]</scope>
    <source>
        <strain evidence="9 10">JPY162</strain>
    </source>
</reference>
<dbReference type="AlphaFoldDB" id="A0A7W8NZ60"/>
<feature type="transmembrane region" description="Helical" evidence="8">
    <location>
        <begin position="196"/>
        <end position="221"/>
    </location>
</feature>
<evidence type="ECO:0000256" key="3">
    <source>
        <dbReference type="ARBA" id="ARBA00022679"/>
    </source>
</evidence>
<evidence type="ECO:0000313" key="9">
    <source>
        <dbReference type="EMBL" id="MBB5398669.1"/>
    </source>
</evidence>
<keyword evidence="3" id="KW-0808">Transferase</keyword>
<keyword evidence="2" id="KW-1003">Cell membrane</keyword>
<dbReference type="EMBL" id="JACHDE010000001">
    <property type="protein sequence ID" value="MBB5398669.1"/>
    <property type="molecule type" value="Genomic_DNA"/>
</dbReference>
<evidence type="ECO:0000256" key="2">
    <source>
        <dbReference type="ARBA" id="ARBA00022475"/>
    </source>
</evidence>
<evidence type="ECO:0000256" key="6">
    <source>
        <dbReference type="ARBA" id="ARBA00023136"/>
    </source>
</evidence>
<evidence type="ECO:0000256" key="7">
    <source>
        <dbReference type="ARBA" id="ARBA00024033"/>
    </source>
</evidence>
<feature type="transmembrane region" description="Helical" evidence="8">
    <location>
        <begin position="63"/>
        <end position="80"/>
    </location>
</feature>
<evidence type="ECO:0000256" key="1">
    <source>
        <dbReference type="ARBA" id="ARBA00004651"/>
    </source>
</evidence>
<feature type="transmembrane region" description="Helical" evidence="8">
    <location>
        <begin position="101"/>
        <end position="119"/>
    </location>
</feature>
<evidence type="ECO:0000313" key="10">
    <source>
        <dbReference type="Proteomes" id="UP000592820"/>
    </source>
</evidence>
<keyword evidence="4 8" id="KW-0812">Transmembrane</keyword>
<comment type="similarity">
    <text evidence="7">Belongs to the glycosyltransferase 87 family.</text>
</comment>
<proteinExistence type="inferred from homology"/>
<comment type="subcellular location">
    <subcellularLocation>
        <location evidence="1">Cell membrane</location>
        <topology evidence="1">Multi-pass membrane protein</topology>
    </subcellularLocation>
</comment>
<comment type="caution">
    <text evidence="9">The sequence shown here is derived from an EMBL/GenBank/DDBJ whole genome shotgun (WGS) entry which is preliminary data.</text>
</comment>
<feature type="transmembrane region" description="Helical" evidence="8">
    <location>
        <begin position="228"/>
        <end position="255"/>
    </location>
</feature>
<dbReference type="Proteomes" id="UP000592820">
    <property type="component" value="Unassembled WGS sequence"/>
</dbReference>
<sequence>MYASQLRMRSGDSEIRGWLTHERIVFYCSGMCVLYVVIIGLWAYASHGFTDQHLTRPGEDFSIFWSASYGLLHGSAMQVYDHASFDKLQRLLFTNVSHDSVMPWLYPPTFLVLISPLALLPRLVMYFVFVGGGIALLSASTLRVSGLVDSFRGSRFAWFVVAASPCVFVTALFGQNSLLTAGIAALTLHWLRRHPVRAGLCLGLLAIKPQMAVLFPLVLIAARAWRTLAAAAFSAALFSVISVLACGVQSVRLFFVNTGIARETLLEQCRGYWLASPTVFAVLREGGAPIAAAFAAQACVALIAAAAAWHVWRNTRNTRLRAASLVVATLLTNPYVWHYELAWLGIATASLTALGLDKGWLRGEQSVIALAWLLPTYELFNRTAELPQIGPIVLLLVLLLVMRRVRVTDEERDERAALAYSHAARIIR</sequence>
<feature type="transmembrane region" description="Helical" evidence="8">
    <location>
        <begin position="24"/>
        <end position="43"/>
    </location>
</feature>
<evidence type="ECO:0000256" key="8">
    <source>
        <dbReference type="SAM" id="Phobius"/>
    </source>
</evidence>
<evidence type="ECO:0000256" key="5">
    <source>
        <dbReference type="ARBA" id="ARBA00022989"/>
    </source>
</evidence>
<feature type="transmembrane region" description="Helical" evidence="8">
    <location>
        <begin position="386"/>
        <end position="402"/>
    </location>
</feature>
<dbReference type="InterPro" id="IPR018584">
    <property type="entry name" value="GT87"/>
</dbReference>
<dbReference type="Pfam" id="PF09594">
    <property type="entry name" value="GT87"/>
    <property type="match status" value="1"/>
</dbReference>
<dbReference type="RefSeq" id="WP_184225285.1">
    <property type="nucleotide sequence ID" value="NZ_JACHDE010000001.1"/>
</dbReference>
<name>A0A7W8NZ60_9BURK</name>
<gene>
    <name evidence="9" type="ORF">HDG41_000705</name>
</gene>
<evidence type="ECO:0008006" key="11">
    <source>
        <dbReference type="Google" id="ProtNLM"/>
    </source>
</evidence>
<protein>
    <recommendedName>
        <fullName evidence="11">DUF2029 domain-containing protein</fullName>
    </recommendedName>
</protein>
<keyword evidence="6 8" id="KW-0472">Membrane</keyword>
<feature type="transmembrane region" description="Helical" evidence="8">
    <location>
        <begin position="319"/>
        <end position="337"/>
    </location>
</feature>
<dbReference type="GO" id="GO:0016758">
    <property type="term" value="F:hexosyltransferase activity"/>
    <property type="evidence" value="ECO:0007669"/>
    <property type="project" value="InterPro"/>
</dbReference>
<feature type="transmembrane region" description="Helical" evidence="8">
    <location>
        <begin position="290"/>
        <end position="312"/>
    </location>
</feature>
<organism evidence="9 10">
    <name type="scientific">Paraburkholderia youngii</name>
    <dbReference type="NCBI Taxonomy" id="2782701"/>
    <lineage>
        <taxon>Bacteria</taxon>
        <taxon>Pseudomonadati</taxon>
        <taxon>Pseudomonadota</taxon>
        <taxon>Betaproteobacteria</taxon>
        <taxon>Burkholderiales</taxon>
        <taxon>Burkholderiaceae</taxon>
        <taxon>Paraburkholderia</taxon>
    </lineage>
</organism>
<evidence type="ECO:0000256" key="4">
    <source>
        <dbReference type="ARBA" id="ARBA00022692"/>
    </source>
</evidence>
<accession>A0A7W8NZ60</accession>
<feature type="transmembrane region" description="Helical" evidence="8">
    <location>
        <begin position="156"/>
        <end position="176"/>
    </location>
</feature>